<keyword evidence="3" id="KW-1185">Reference proteome</keyword>
<feature type="transmembrane region" description="Helical" evidence="1">
    <location>
        <begin position="47"/>
        <end position="74"/>
    </location>
</feature>
<keyword evidence="1" id="KW-0472">Membrane</keyword>
<gene>
    <name evidence="2" type="ORF">HH308_18395</name>
</gene>
<organism evidence="2 3">
    <name type="scientific">Gordonia asplenii</name>
    <dbReference type="NCBI Taxonomy" id="2725283"/>
    <lineage>
        <taxon>Bacteria</taxon>
        <taxon>Bacillati</taxon>
        <taxon>Actinomycetota</taxon>
        <taxon>Actinomycetes</taxon>
        <taxon>Mycobacteriales</taxon>
        <taxon>Gordoniaceae</taxon>
        <taxon>Gordonia</taxon>
    </lineage>
</organism>
<protein>
    <submittedName>
        <fullName evidence="2">Type II secretion system protein F</fullName>
    </submittedName>
</protein>
<feature type="transmembrane region" description="Helical" evidence="1">
    <location>
        <begin position="205"/>
        <end position="224"/>
    </location>
</feature>
<dbReference type="RefSeq" id="WP_170195681.1">
    <property type="nucleotide sequence ID" value="NZ_JABBNB010000020.1"/>
</dbReference>
<dbReference type="PANTHER" id="PTHR35007">
    <property type="entry name" value="INTEGRAL MEMBRANE PROTEIN-RELATED"/>
    <property type="match status" value="1"/>
</dbReference>
<dbReference type="Proteomes" id="UP000550729">
    <property type="component" value="Unassembled WGS sequence"/>
</dbReference>
<accession>A0A848KYH8</accession>
<evidence type="ECO:0000313" key="3">
    <source>
        <dbReference type="Proteomes" id="UP000550729"/>
    </source>
</evidence>
<dbReference type="EMBL" id="JABBNB010000020">
    <property type="protein sequence ID" value="NMO03187.1"/>
    <property type="molecule type" value="Genomic_DNA"/>
</dbReference>
<evidence type="ECO:0000313" key="2">
    <source>
        <dbReference type="EMBL" id="NMO03187.1"/>
    </source>
</evidence>
<dbReference type="AlphaFoldDB" id="A0A848KYH8"/>
<keyword evidence="1" id="KW-1133">Transmembrane helix</keyword>
<name>A0A848KYH8_9ACTN</name>
<feature type="transmembrane region" description="Helical" evidence="1">
    <location>
        <begin position="230"/>
        <end position="257"/>
    </location>
</feature>
<sequence>MLTPIWCATGALVLLWWPPPRERHRVVDLSGEELARRRPRWTPVAAVVVLGGGLLLDPSVAVSAAIVAVLGIWLQRRSSRRERLHRETTDLLSALSAITAELSIGTPPPAAFALAGAELAERDSTVSETMRTMASRAALGGAPRAESSAVGGPIDPQWRRITLAWEIAHESGVPIKDLLESVRSDLAARRGFAARTDAGLAGPRATAAVLALLPILGIGLGQALGAHPIAILAGGGMGGVLLVVGTALGAGGLWWSLRIADHVVAQ</sequence>
<comment type="caution">
    <text evidence="2">The sequence shown here is derived from an EMBL/GenBank/DDBJ whole genome shotgun (WGS) entry which is preliminary data.</text>
</comment>
<keyword evidence="1" id="KW-0812">Transmembrane</keyword>
<proteinExistence type="predicted"/>
<evidence type="ECO:0000256" key="1">
    <source>
        <dbReference type="SAM" id="Phobius"/>
    </source>
</evidence>
<reference evidence="2 3" key="1">
    <citation type="submission" date="2020-04" db="EMBL/GenBank/DDBJ databases">
        <title>Gordonia sp. nov. TBRC 11910.</title>
        <authorList>
            <person name="Suriyachadkun C."/>
        </authorList>
    </citation>
    <scope>NUCLEOTIDE SEQUENCE [LARGE SCALE GENOMIC DNA]</scope>
    <source>
        <strain evidence="2 3">TBRC 11910</strain>
    </source>
</reference>
<dbReference type="PANTHER" id="PTHR35007:SF4">
    <property type="entry name" value="CONSERVED TRANSMEMBRANE PROTEIN-RELATED"/>
    <property type="match status" value="1"/>
</dbReference>